<evidence type="ECO:0008006" key="4">
    <source>
        <dbReference type="Google" id="ProtNLM"/>
    </source>
</evidence>
<evidence type="ECO:0000256" key="1">
    <source>
        <dbReference type="SAM" id="MobiDB-lite"/>
    </source>
</evidence>
<feature type="region of interest" description="Disordered" evidence="1">
    <location>
        <begin position="435"/>
        <end position="462"/>
    </location>
</feature>
<protein>
    <recommendedName>
        <fullName evidence="4">CDP-Glycerol:Poly(Glycerophosphate) glycerophosphotransferase</fullName>
    </recommendedName>
</protein>
<dbReference type="Proteomes" id="UP000234289">
    <property type="component" value="Unassembled WGS sequence"/>
</dbReference>
<gene>
    <name evidence="2" type="ORF">BAUR920_01783</name>
</gene>
<evidence type="ECO:0000313" key="2">
    <source>
        <dbReference type="EMBL" id="SMX83085.1"/>
    </source>
</evidence>
<dbReference type="AlphaFoldDB" id="A0A2H1J6G2"/>
<accession>A0A2H1J6G2</accession>
<organism evidence="2 3">
    <name type="scientific">Brevibacterium aurantiacum</name>
    <dbReference type="NCBI Taxonomy" id="273384"/>
    <lineage>
        <taxon>Bacteria</taxon>
        <taxon>Bacillati</taxon>
        <taxon>Actinomycetota</taxon>
        <taxon>Actinomycetes</taxon>
        <taxon>Micrococcales</taxon>
        <taxon>Brevibacteriaceae</taxon>
        <taxon>Brevibacterium</taxon>
    </lineage>
</organism>
<dbReference type="Pfam" id="PF20471">
    <property type="entry name" value="DUF6716"/>
    <property type="match status" value="1"/>
</dbReference>
<dbReference type="RefSeq" id="WP_145998260.1">
    <property type="nucleotide sequence ID" value="NZ_FXZG01000009.1"/>
</dbReference>
<reference evidence="3" key="1">
    <citation type="submission" date="2017-03" db="EMBL/GenBank/DDBJ databases">
        <authorList>
            <person name="Monnet C."/>
        </authorList>
    </citation>
    <scope>NUCLEOTIDE SEQUENCE [LARGE SCALE GENOMIC DNA]</scope>
    <source>
        <strain evidence="3">CNRZ 920</strain>
    </source>
</reference>
<evidence type="ECO:0000313" key="3">
    <source>
        <dbReference type="Proteomes" id="UP000234289"/>
    </source>
</evidence>
<name>A0A2H1J6G2_BREAU</name>
<dbReference type="EMBL" id="FXZG01000009">
    <property type="protein sequence ID" value="SMX83085.1"/>
    <property type="molecule type" value="Genomic_DNA"/>
</dbReference>
<feature type="compositionally biased region" description="Polar residues" evidence="1">
    <location>
        <begin position="441"/>
        <end position="462"/>
    </location>
</feature>
<proteinExistence type="predicted"/>
<sequence>MDSAPQRRATLLVAYDSQYKWARQIGRALERQDVGVTYVICSDFRHSISDAQIGEVAPHEVPVLRDRDELLDDLLDSDIVVFGIQGPLTSNLTAELVQHAQRTGRDLPVTVTGWVGVIIEKIVAGYLERFTSDVVAVNSRADLRTFEATANSLGLPTDNLLLSGLPLLSAHRLPLRENPIKTVMFADQPTVPKTLAERTYLYQRLADYARAHPDRRVILKPRHRPDEDTFHRMSKHPEILLEGMELPSNLEVDYTPVSDMLNEIDLMLTVSSTAALEALGHGIRTAFVLDLGIHERLGNQIFTDSGLLRTFDQLIADDVGEPAEGFVDDYFLEKTAAPVDLIAERASELVGVPAADRPSRSAIDTDYFAGVIAVRAFREDQRRGGAASGLKAGVQKANKQIRVQFDNSLRSRAKALALVVLPVSWLDRTRRKVWNAKRSQHPTGQTKQASAARFSSTDKPTN</sequence>
<dbReference type="InterPro" id="IPR046561">
    <property type="entry name" value="DUF6716"/>
</dbReference>